<accession>A0ABR1TB33</accession>
<dbReference type="RefSeq" id="XP_066709771.1">
    <property type="nucleotide sequence ID" value="XM_066864810.1"/>
</dbReference>
<keyword evidence="3" id="KW-1185">Reference proteome</keyword>
<evidence type="ECO:0000313" key="2">
    <source>
        <dbReference type="EMBL" id="KAK8042918.1"/>
    </source>
</evidence>
<evidence type="ECO:0000313" key="3">
    <source>
        <dbReference type="Proteomes" id="UP001480595"/>
    </source>
</evidence>
<dbReference type="Proteomes" id="UP001480595">
    <property type="component" value="Unassembled WGS sequence"/>
</dbReference>
<feature type="domain" description="2EXR" evidence="1">
    <location>
        <begin position="7"/>
        <end position="72"/>
    </location>
</feature>
<dbReference type="EMBL" id="JAQQWL010000013">
    <property type="protein sequence ID" value="KAK8042918.1"/>
    <property type="molecule type" value="Genomic_DNA"/>
</dbReference>
<proteinExistence type="predicted"/>
<dbReference type="GeneID" id="92097873"/>
<organism evidence="2 3">
    <name type="scientific">Apiospora phragmitis</name>
    <dbReference type="NCBI Taxonomy" id="2905665"/>
    <lineage>
        <taxon>Eukaryota</taxon>
        <taxon>Fungi</taxon>
        <taxon>Dikarya</taxon>
        <taxon>Ascomycota</taxon>
        <taxon>Pezizomycotina</taxon>
        <taxon>Sordariomycetes</taxon>
        <taxon>Xylariomycetidae</taxon>
        <taxon>Amphisphaeriales</taxon>
        <taxon>Apiosporaceae</taxon>
        <taxon>Apiospora</taxon>
    </lineage>
</organism>
<name>A0ABR1TB33_9PEZI</name>
<sequence>MATLTGFCKFSELPKELQRMVWERAVLEDNKDRIVPVAFDTERIVLTHELRNPSPVFKVCQLARVAATSLYDKRIPMVKFHMHWPDNNVPAWNLFVKVVDEGMSAEERENDGHVIGYVCISTQLDVFLVSRWHFTFKPRIFDDGPEYMTTRLPRDMLSQQERLMEQEIDRAFDHLRPDWKWTDALQPQFDRKVLSAAQVCFRVPLEDPASCKRTLLTQLCDDCSSQEVLQYPKYTYGIYRWLSFFLF</sequence>
<protein>
    <recommendedName>
        <fullName evidence="1">2EXR domain-containing protein</fullName>
    </recommendedName>
</protein>
<dbReference type="InterPro" id="IPR045518">
    <property type="entry name" value="2EXR"/>
</dbReference>
<reference evidence="2 3" key="1">
    <citation type="submission" date="2023-01" db="EMBL/GenBank/DDBJ databases">
        <title>Analysis of 21 Apiospora genomes using comparative genomics revels a genus with tremendous synthesis potential of carbohydrate active enzymes and secondary metabolites.</title>
        <authorList>
            <person name="Sorensen T."/>
        </authorList>
    </citation>
    <scope>NUCLEOTIDE SEQUENCE [LARGE SCALE GENOMIC DNA]</scope>
    <source>
        <strain evidence="2 3">CBS 135458</strain>
    </source>
</reference>
<comment type="caution">
    <text evidence="2">The sequence shown here is derived from an EMBL/GenBank/DDBJ whole genome shotgun (WGS) entry which is preliminary data.</text>
</comment>
<dbReference type="Pfam" id="PF20150">
    <property type="entry name" value="2EXR"/>
    <property type="match status" value="1"/>
</dbReference>
<evidence type="ECO:0000259" key="1">
    <source>
        <dbReference type="Pfam" id="PF20150"/>
    </source>
</evidence>
<gene>
    <name evidence="2" type="ORF">PG994_013401</name>
</gene>